<keyword evidence="1" id="KW-0805">Transcription regulation</keyword>
<dbReference type="Proteomes" id="UP000036000">
    <property type="component" value="Chromosome"/>
</dbReference>
<dbReference type="PRINTS" id="PR00455">
    <property type="entry name" value="HTHTETR"/>
</dbReference>
<dbReference type="RefSeq" id="WP_048732916.1">
    <property type="nucleotide sequence ID" value="NZ_CP012033.1"/>
</dbReference>
<evidence type="ECO:0000256" key="2">
    <source>
        <dbReference type="ARBA" id="ARBA00023125"/>
    </source>
</evidence>
<dbReference type="InterPro" id="IPR050109">
    <property type="entry name" value="HTH-type_TetR-like_transc_reg"/>
</dbReference>
<dbReference type="Pfam" id="PF00440">
    <property type="entry name" value="TetR_N"/>
    <property type="match status" value="1"/>
</dbReference>
<gene>
    <name evidence="6" type="ORF">ABN16_03315</name>
</gene>
<sequence>MAQLTRTKIIAVAEDLITQTGDAAVTLDQIAQELGITHAALYKHFQNKRDLWEAVSATWFQRTIIAEITVDAMLPPAEQLHAWLWAFVNAKKRAYNTNPQMFTLNTRYIDNNPTALRTVLTSAYQVINGILGYHDANFERAETILAAFSTFTLPNFKESWNAPDYEHRFELAWKLIAPGLKTF</sequence>
<evidence type="ECO:0000256" key="3">
    <source>
        <dbReference type="ARBA" id="ARBA00023163"/>
    </source>
</evidence>
<feature type="domain" description="HTH tetR-type" evidence="5">
    <location>
        <begin position="3"/>
        <end position="63"/>
    </location>
</feature>
<organism evidence="6 7">
    <name type="scientific">Levilactobacillus koreensis</name>
    <dbReference type="NCBI Taxonomy" id="637971"/>
    <lineage>
        <taxon>Bacteria</taxon>
        <taxon>Bacillati</taxon>
        <taxon>Bacillota</taxon>
        <taxon>Bacilli</taxon>
        <taxon>Lactobacillales</taxon>
        <taxon>Lactobacillaceae</taxon>
        <taxon>Levilactobacillus</taxon>
    </lineage>
</organism>
<evidence type="ECO:0000256" key="4">
    <source>
        <dbReference type="PROSITE-ProRule" id="PRU00335"/>
    </source>
</evidence>
<protein>
    <submittedName>
        <fullName evidence="6">Transcriptional regulator</fullName>
    </submittedName>
</protein>
<dbReference type="InterPro" id="IPR001647">
    <property type="entry name" value="HTH_TetR"/>
</dbReference>
<keyword evidence="7" id="KW-1185">Reference proteome</keyword>
<evidence type="ECO:0000256" key="1">
    <source>
        <dbReference type="ARBA" id="ARBA00023015"/>
    </source>
</evidence>
<dbReference type="InterPro" id="IPR009057">
    <property type="entry name" value="Homeodomain-like_sf"/>
</dbReference>
<proteinExistence type="predicted"/>
<dbReference type="KEGG" id="lko:ABN16_03315"/>
<evidence type="ECO:0000313" key="6">
    <source>
        <dbReference type="EMBL" id="AKP64123.1"/>
    </source>
</evidence>
<evidence type="ECO:0000313" key="7">
    <source>
        <dbReference type="Proteomes" id="UP000036000"/>
    </source>
</evidence>
<dbReference type="PANTHER" id="PTHR30055:SF234">
    <property type="entry name" value="HTH-TYPE TRANSCRIPTIONAL REGULATOR BETI"/>
    <property type="match status" value="1"/>
</dbReference>
<accession>A0AAC8ZG60</accession>
<dbReference type="PANTHER" id="PTHR30055">
    <property type="entry name" value="HTH-TYPE TRANSCRIPTIONAL REGULATOR RUTR"/>
    <property type="match status" value="1"/>
</dbReference>
<dbReference type="EMBL" id="CP012033">
    <property type="protein sequence ID" value="AKP64123.1"/>
    <property type="molecule type" value="Genomic_DNA"/>
</dbReference>
<dbReference type="Gene3D" id="1.10.357.10">
    <property type="entry name" value="Tetracycline Repressor, domain 2"/>
    <property type="match status" value="1"/>
</dbReference>
<feature type="DNA-binding region" description="H-T-H motif" evidence="4">
    <location>
        <begin position="26"/>
        <end position="45"/>
    </location>
</feature>
<dbReference type="GO" id="GO:0000976">
    <property type="term" value="F:transcription cis-regulatory region binding"/>
    <property type="evidence" value="ECO:0007669"/>
    <property type="project" value="TreeGrafter"/>
</dbReference>
<dbReference type="SUPFAM" id="SSF46689">
    <property type="entry name" value="Homeodomain-like"/>
    <property type="match status" value="1"/>
</dbReference>
<dbReference type="GO" id="GO:0003700">
    <property type="term" value="F:DNA-binding transcription factor activity"/>
    <property type="evidence" value="ECO:0007669"/>
    <property type="project" value="TreeGrafter"/>
</dbReference>
<keyword evidence="2 4" id="KW-0238">DNA-binding</keyword>
<dbReference type="PROSITE" id="PS50977">
    <property type="entry name" value="HTH_TETR_2"/>
    <property type="match status" value="1"/>
</dbReference>
<keyword evidence="3" id="KW-0804">Transcription</keyword>
<dbReference type="AlphaFoldDB" id="A0AAC8ZG60"/>
<evidence type="ECO:0000259" key="5">
    <source>
        <dbReference type="PROSITE" id="PS50977"/>
    </source>
</evidence>
<name>A0AAC8ZG60_9LACO</name>
<reference evidence="6 7" key="1">
    <citation type="submission" date="2015-07" db="EMBL/GenBank/DDBJ databases">
        <title>Lactobacillus korensis/26-25/ whole genome sequencing.</title>
        <authorList>
            <person name="Kim M.K."/>
            <person name="Im W.-T."/>
            <person name="Srinivasan S."/>
            <person name="Lee J.-J."/>
        </authorList>
    </citation>
    <scope>NUCLEOTIDE SEQUENCE [LARGE SCALE GENOMIC DNA]</scope>
    <source>
        <strain evidence="6 7">26-25</strain>
    </source>
</reference>